<dbReference type="CDD" id="cd07890">
    <property type="entry name" value="CYTH-like_AC_IV-like"/>
    <property type="match status" value="1"/>
</dbReference>
<dbReference type="EMBL" id="MEXR01000060">
    <property type="protein sequence ID" value="OGD08293.1"/>
    <property type="molecule type" value="Genomic_DNA"/>
</dbReference>
<accession>A0A1F4ZPG9</accession>
<dbReference type="Pfam" id="PF01928">
    <property type="entry name" value="CYTH"/>
    <property type="match status" value="1"/>
</dbReference>
<protein>
    <recommendedName>
        <fullName evidence="1">CYTH domain-containing protein</fullName>
    </recommendedName>
</protein>
<reference evidence="2 3" key="1">
    <citation type="journal article" date="2016" name="Nat. Commun.">
        <title>Thousands of microbial genomes shed light on interconnected biogeochemical processes in an aquifer system.</title>
        <authorList>
            <person name="Anantharaman K."/>
            <person name="Brown C.T."/>
            <person name="Hug L.A."/>
            <person name="Sharon I."/>
            <person name="Castelle C.J."/>
            <person name="Probst A.J."/>
            <person name="Thomas B.C."/>
            <person name="Singh A."/>
            <person name="Wilkins M.J."/>
            <person name="Karaoz U."/>
            <person name="Brodie E.L."/>
            <person name="Williams K.H."/>
            <person name="Hubbard S.S."/>
            <person name="Banfield J.F."/>
        </authorList>
    </citation>
    <scope>NUCLEOTIDE SEQUENCE [LARGE SCALE GENOMIC DNA]</scope>
</reference>
<proteinExistence type="predicted"/>
<dbReference type="PROSITE" id="PS51707">
    <property type="entry name" value="CYTH"/>
    <property type="match status" value="1"/>
</dbReference>
<sequence>MDDVEIEIKIKPKKPEVLVAWLKKNTKLIRSSHQIDYYFNPPHKDFLFEDRLGKKRADDYLRIRIDEKEGGVTYKHYHRELEAEGRAYLDEVETSLGKPDKLLKIFELLGFKVSAVIDKTRNSYSYGEFQFDCDEVKDLGTFVEIELKSKVVSPDDGFKKIYKLLKDVGVKEWEEARGGYVEMWWNK</sequence>
<evidence type="ECO:0000313" key="3">
    <source>
        <dbReference type="Proteomes" id="UP000176424"/>
    </source>
</evidence>
<dbReference type="SMART" id="SM01118">
    <property type="entry name" value="CYTH"/>
    <property type="match status" value="1"/>
</dbReference>
<evidence type="ECO:0000259" key="1">
    <source>
        <dbReference type="PROSITE" id="PS51707"/>
    </source>
</evidence>
<dbReference type="STRING" id="1797263.A2397_03625"/>
<comment type="caution">
    <text evidence="2">The sequence shown here is derived from an EMBL/GenBank/DDBJ whole genome shotgun (WGS) entry which is preliminary data.</text>
</comment>
<dbReference type="AlphaFoldDB" id="A0A1F4ZPG9"/>
<dbReference type="InterPro" id="IPR023577">
    <property type="entry name" value="CYTH_domain"/>
</dbReference>
<dbReference type="Gene3D" id="2.40.320.10">
    <property type="entry name" value="Hypothetical Protein Pfu-838710-001"/>
    <property type="match status" value="1"/>
</dbReference>
<evidence type="ECO:0000313" key="2">
    <source>
        <dbReference type="EMBL" id="OGD08293.1"/>
    </source>
</evidence>
<dbReference type="NCBIfam" id="TIGR00318">
    <property type="entry name" value="cyaB"/>
    <property type="match status" value="1"/>
</dbReference>
<dbReference type="Proteomes" id="UP000176424">
    <property type="component" value="Unassembled WGS sequence"/>
</dbReference>
<dbReference type="PANTHER" id="PTHR21028">
    <property type="entry name" value="SI:CH211-156B7.4"/>
    <property type="match status" value="1"/>
</dbReference>
<dbReference type="PANTHER" id="PTHR21028:SF2">
    <property type="entry name" value="CYTH DOMAIN-CONTAINING PROTEIN"/>
    <property type="match status" value="1"/>
</dbReference>
<gene>
    <name evidence="2" type="ORF">A2397_03625</name>
</gene>
<dbReference type="InterPro" id="IPR033469">
    <property type="entry name" value="CYTH-like_dom_sf"/>
</dbReference>
<feature type="domain" description="CYTH" evidence="1">
    <location>
        <begin position="3"/>
        <end position="186"/>
    </location>
</feature>
<organism evidence="2 3">
    <name type="scientific">Candidatus Amesbacteria bacterium RIFOXYB1_FULL_44_23</name>
    <dbReference type="NCBI Taxonomy" id="1797263"/>
    <lineage>
        <taxon>Bacteria</taxon>
        <taxon>Candidatus Amesiibacteriota</taxon>
    </lineage>
</organism>
<name>A0A1F4ZPG9_9BACT</name>
<dbReference type="InterPro" id="IPR008173">
    <property type="entry name" value="Adenylyl_cyclase_CyaB"/>
</dbReference>
<dbReference type="SUPFAM" id="SSF55154">
    <property type="entry name" value="CYTH-like phosphatases"/>
    <property type="match status" value="1"/>
</dbReference>